<protein>
    <submittedName>
        <fullName evidence="2">Uncharacterized protein</fullName>
    </submittedName>
</protein>
<comment type="caution">
    <text evidence="2">The sequence shown here is derived from an EMBL/GenBank/DDBJ whole genome shotgun (WGS) entry which is preliminary data.</text>
</comment>
<dbReference type="EMBL" id="JAKIXB020000035">
    <property type="protein sequence ID" value="KAL1594709.1"/>
    <property type="molecule type" value="Genomic_DNA"/>
</dbReference>
<feature type="chain" id="PRO_5047247511" evidence="1">
    <location>
        <begin position="23"/>
        <end position="95"/>
    </location>
</feature>
<accession>A0ABR3QRC2</accession>
<organism evidence="2 3">
    <name type="scientific">Nothophoma quercina</name>
    <dbReference type="NCBI Taxonomy" id="749835"/>
    <lineage>
        <taxon>Eukaryota</taxon>
        <taxon>Fungi</taxon>
        <taxon>Dikarya</taxon>
        <taxon>Ascomycota</taxon>
        <taxon>Pezizomycotina</taxon>
        <taxon>Dothideomycetes</taxon>
        <taxon>Pleosporomycetidae</taxon>
        <taxon>Pleosporales</taxon>
        <taxon>Pleosporineae</taxon>
        <taxon>Didymellaceae</taxon>
        <taxon>Nothophoma</taxon>
    </lineage>
</organism>
<proteinExistence type="predicted"/>
<evidence type="ECO:0000313" key="3">
    <source>
        <dbReference type="Proteomes" id="UP001521222"/>
    </source>
</evidence>
<gene>
    <name evidence="2" type="ORF">SLS59_008759</name>
</gene>
<evidence type="ECO:0000313" key="2">
    <source>
        <dbReference type="EMBL" id="KAL1594709.1"/>
    </source>
</evidence>
<reference evidence="2 3" key="1">
    <citation type="submission" date="2024-02" db="EMBL/GenBank/DDBJ databases">
        <title>De novo assembly and annotation of 12 fungi associated with fruit tree decline syndrome in Ontario, Canada.</title>
        <authorList>
            <person name="Sulman M."/>
            <person name="Ellouze W."/>
            <person name="Ilyukhin E."/>
        </authorList>
    </citation>
    <scope>NUCLEOTIDE SEQUENCE [LARGE SCALE GENOMIC DNA]</scope>
    <source>
        <strain evidence="2 3">M97-236</strain>
    </source>
</reference>
<keyword evidence="3" id="KW-1185">Reference proteome</keyword>
<sequence length="95" mass="9862">MKTTTFFTALLIAAATASPTLTTTTKDTAAVATDVPICKFDPVEGEYICPAAVADTIIKATIANGKANDTTFKDTATTAADCSKCDNDLNTCMKC</sequence>
<evidence type="ECO:0000256" key="1">
    <source>
        <dbReference type="SAM" id="SignalP"/>
    </source>
</evidence>
<feature type="signal peptide" evidence="1">
    <location>
        <begin position="1"/>
        <end position="22"/>
    </location>
</feature>
<keyword evidence="1" id="KW-0732">Signal</keyword>
<name>A0ABR3QRC2_9PLEO</name>
<dbReference type="Proteomes" id="UP001521222">
    <property type="component" value="Unassembled WGS sequence"/>
</dbReference>